<dbReference type="InterPro" id="IPR023606">
    <property type="entry name" value="CoA-Trfase_III_dom_1_sf"/>
</dbReference>
<dbReference type="OMA" id="IIAGPYC"/>
<name>A0A174FVB1_9FIRM</name>
<dbReference type="PANTHER" id="PTHR48207">
    <property type="entry name" value="SUCCINATE--HYDROXYMETHYLGLUTARATE COA-TRANSFERASE"/>
    <property type="match status" value="1"/>
</dbReference>
<dbReference type="Gene3D" id="3.40.50.10540">
    <property type="entry name" value="Crotonobetainyl-coa:carnitine coa-transferase, domain 1"/>
    <property type="match status" value="1"/>
</dbReference>
<keyword evidence="1 2" id="KW-0808">Transferase</keyword>
<gene>
    <name evidence="2" type="ORF">DWX93_12235</name>
</gene>
<dbReference type="Gene3D" id="3.30.1540.10">
    <property type="entry name" value="formyl-coa transferase, domain 3"/>
    <property type="match status" value="1"/>
</dbReference>
<dbReference type="Proteomes" id="UP000266172">
    <property type="component" value="Unassembled WGS sequence"/>
</dbReference>
<dbReference type="AlphaFoldDB" id="A0A174FVB1"/>
<accession>A0A174FVB1</accession>
<comment type="caution">
    <text evidence="2">The sequence shown here is derived from an EMBL/GenBank/DDBJ whole genome shotgun (WGS) entry which is preliminary data.</text>
</comment>
<dbReference type="InterPro" id="IPR044855">
    <property type="entry name" value="CoA-Trfase_III_dom3_sf"/>
</dbReference>
<dbReference type="RefSeq" id="WP_014080052.1">
    <property type="nucleotide sequence ID" value="NZ_CAKMUY010000003.1"/>
</dbReference>
<dbReference type="PANTHER" id="PTHR48207:SF3">
    <property type="entry name" value="SUCCINATE--HYDROXYMETHYLGLUTARATE COA-TRANSFERASE"/>
    <property type="match status" value="1"/>
</dbReference>
<dbReference type="SUPFAM" id="SSF89796">
    <property type="entry name" value="CoA-transferase family III (CaiB/BaiF)"/>
    <property type="match status" value="1"/>
</dbReference>
<dbReference type="EMBL" id="QRVL01000011">
    <property type="protein sequence ID" value="RGS38746.1"/>
    <property type="molecule type" value="Genomic_DNA"/>
</dbReference>
<dbReference type="Pfam" id="PF02515">
    <property type="entry name" value="CoA_transf_3"/>
    <property type="match status" value="1"/>
</dbReference>
<reference evidence="2 3" key="1">
    <citation type="submission" date="2018-08" db="EMBL/GenBank/DDBJ databases">
        <title>A genome reference for cultivated species of the human gut microbiota.</title>
        <authorList>
            <person name="Zou Y."/>
            <person name="Xue W."/>
            <person name="Luo G."/>
        </authorList>
    </citation>
    <scope>NUCLEOTIDE SEQUENCE [LARGE SCALE GENOMIC DNA]</scope>
    <source>
        <strain evidence="2 3">AF22-12AC</strain>
    </source>
</reference>
<dbReference type="InterPro" id="IPR003673">
    <property type="entry name" value="CoA-Trfase_fam_III"/>
</dbReference>
<dbReference type="GeneID" id="93723691"/>
<sequence>MGTENRKGPLKDVKVLDFTIALAGVYVAWQFADMGAEVWKVERYGSGDQARTWDPFVNGLSTLYTAYNKNKQSIELDLSSQEGKQVIYDMVKEADVVLENFKSGSIDRLGLGYEELKKINPKIVFVSLSGFGATGPLKKYPCYDAIAAARGGFAGSNGEPDGAPMKAGNANCDTLTGTHALNAALIGLIQARKTGEGCRVDIGMMDTVMISCGETVVDYGKGTYTQSRFGNHDRFTAPYGIFEARDGWAVIIADSEERWAKMCDALDAGHLKDDPRFADNAARIANRDSLVEELEKVTVTYKRSEIEKRLTEAGVPASEVLPFIEAYTSEHANSTETTTLVDQEKIGQMRFYNNPIRFNDELCPIWRGAPLLGEDSREILAGLGYSEEKIDQLFADGVVGSSMI</sequence>
<proteinExistence type="predicted"/>
<evidence type="ECO:0000256" key="1">
    <source>
        <dbReference type="ARBA" id="ARBA00022679"/>
    </source>
</evidence>
<dbReference type="GO" id="GO:0008410">
    <property type="term" value="F:CoA-transferase activity"/>
    <property type="evidence" value="ECO:0007669"/>
    <property type="project" value="TreeGrafter"/>
</dbReference>
<protein>
    <submittedName>
        <fullName evidence="2">CoA transferase</fullName>
    </submittedName>
</protein>
<evidence type="ECO:0000313" key="2">
    <source>
        <dbReference type="EMBL" id="RGS38746.1"/>
    </source>
</evidence>
<dbReference type="InterPro" id="IPR050483">
    <property type="entry name" value="CoA-transferase_III_domain"/>
</dbReference>
<organism evidence="2 3">
    <name type="scientific">Roseburia hominis</name>
    <dbReference type="NCBI Taxonomy" id="301301"/>
    <lineage>
        <taxon>Bacteria</taxon>
        <taxon>Bacillati</taxon>
        <taxon>Bacillota</taxon>
        <taxon>Clostridia</taxon>
        <taxon>Lachnospirales</taxon>
        <taxon>Lachnospiraceae</taxon>
        <taxon>Roseburia</taxon>
    </lineage>
</organism>
<evidence type="ECO:0000313" key="3">
    <source>
        <dbReference type="Proteomes" id="UP000266172"/>
    </source>
</evidence>